<gene>
    <name evidence="2" type="ORF">RBWH47_02979</name>
</gene>
<dbReference type="Pfam" id="PF09492">
    <property type="entry name" value="Pec_lyase"/>
    <property type="match status" value="1"/>
</dbReference>
<accession>F2AUP1</accession>
<reference evidence="2 3" key="1">
    <citation type="journal article" date="2013" name="Mar. Genomics">
        <title>Expression of sulfatases in Rhodopirellula baltica and the diversity of sulfatases in the genus Rhodopirellula.</title>
        <authorList>
            <person name="Wegner C.E."/>
            <person name="Richter-Heitmann T."/>
            <person name="Klindworth A."/>
            <person name="Klockow C."/>
            <person name="Richter M."/>
            <person name="Achstetter T."/>
            <person name="Glockner F.O."/>
            <person name="Harder J."/>
        </authorList>
    </citation>
    <scope>NUCLEOTIDE SEQUENCE [LARGE SCALE GENOMIC DNA]</scope>
    <source>
        <strain evidence="2 3">WH47</strain>
    </source>
</reference>
<keyword evidence="2" id="KW-0456">Lyase</keyword>
<protein>
    <submittedName>
        <fullName evidence="2">Pectate lyase</fullName>
    </submittedName>
</protein>
<evidence type="ECO:0000256" key="1">
    <source>
        <dbReference type="SAM" id="SignalP"/>
    </source>
</evidence>
<feature type="signal peptide" evidence="1">
    <location>
        <begin position="1"/>
        <end position="38"/>
    </location>
</feature>
<dbReference type="AlphaFoldDB" id="F2AUP1"/>
<organism evidence="2 3">
    <name type="scientific">Rhodopirellula baltica WH47</name>
    <dbReference type="NCBI Taxonomy" id="991778"/>
    <lineage>
        <taxon>Bacteria</taxon>
        <taxon>Pseudomonadati</taxon>
        <taxon>Planctomycetota</taxon>
        <taxon>Planctomycetia</taxon>
        <taxon>Pirellulales</taxon>
        <taxon>Pirellulaceae</taxon>
        <taxon>Rhodopirellula</taxon>
    </lineage>
</organism>
<keyword evidence="1" id="KW-0732">Signal</keyword>
<dbReference type="EMBL" id="AFAR01000178">
    <property type="protein sequence ID" value="EGF26607.1"/>
    <property type="molecule type" value="Genomic_DNA"/>
</dbReference>
<dbReference type="Proteomes" id="UP000006222">
    <property type="component" value="Unassembled WGS sequence"/>
</dbReference>
<dbReference type="InterPro" id="IPR012669">
    <property type="entry name" value="Pectate_lyase"/>
</dbReference>
<name>F2AUP1_RHOBT</name>
<dbReference type="Gene3D" id="1.50.10.20">
    <property type="match status" value="1"/>
</dbReference>
<feature type="chain" id="PRO_5003279046" evidence="1">
    <location>
        <begin position="39"/>
        <end position="353"/>
    </location>
</feature>
<dbReference type="GO" id="GO:0016829">
    <property type="term" value="F:lyase activity"/>
    <property type="evidence" value="ECO:0007669"/>
    <property type="project" value="UniProtKB-KW"/>
</dbReference>
<evidence type="ECO:0000313" key="2">
    <source>
        <dbReference type="EMBL" id="EGF26607.1"/>
    </source>
</evidence>
<dbReference type="PATRIC" id="fig|991778.3.peg.3654"/>
<evidence type="ECO:0000313" key="3">
    <source>
        <dbReference type="Proteomes" id="UP000006222"/>
    </source>
</evidence>
<dbReference type="SUPFAM" id="SSF81853">
    <property type="entry name" value="Family 10 polysaccharide lyase"/>
    <property type="match status" value="1"/>
</dbReference>
<proteinExistence type="predicted"/>
<comment type="caution">
    <text evidence="2">The sequence shown here is derived from an EMBL/GenBank/DDBJ whole genome shotgun (WGS) entry which is preliminary data.</text>
</comment>
<dbReference type="NCBIfam" id="TIGR02474">
    <property type="entry name" value="pec_lyase"/>
    <property type="match status" value="1"/>
</dbReference>
<sequence length="353" mass="39927">MSAARDTTTFGFFQRFNMQRISIAILAVLTVNASLLSAATPAEKVAKQTDEWFRGAEGQHAMRCILSWQTDHGDWPKNTDTTSKLFTAGDDKPNGTFDNGATIGELQALARAFKATGQDEYKSAFLKGFDHLLAAQYPNGGWPQYFPLSKKYHRHITFNDGTMTNIMQFLEEVAEIPTYEFLDEQRLVRTRTALTRGIECILDCQVIVDGERTVWCAQHHAETLAPVLARSYEHPSLSGAESAGILLYLMELNEPSPRVIQAVKSGVKWFDSVQVNGYRYQKRKELPSLIADNNAPSIWARFYDIETNRPMFSDRDGTIVYDLDLVGEERRSGYTWYGNWGSKVAKAHAKWMK</sequence>